<evidence type="ECO:0000313" key="6">
    <source>
        <dbReference type="Proteomes" id="UP001596107"/>
    </source>
</evidence>
<dbReference type="PANTHER" id="PTHR42923:SF17">
    <property type="entry name" value="AMINE OXIDASE DOMAIN-CONTAINING PROTEIN"/>
    <property type="match status" value="1"/>
</dbReference>
<dbReference type="Gene3D" id="1.10.405.20">
    <property type="match status" value="1"/>
</dbReference>
<dbReference type="Pfam" id="PF01593">
    <property type="entry name" value="Amino_oxidase"/>
    <property type="match status" value="1"/>
</dbReference>
<dbReference type="Gene3D" id="3.50.50.60">
    <property type="entry name" value="FAD/NAD(P)-binding domain"/>
    <property type="match status" value="1"/>
</dbReference>
<evidence type="ECO:0000256" key="3">
    <source>
        <dbReference type="SAM" id="Phobius"/>
    </source>
</evidence>
<dbReference type="InterPro" id="IPR002937">
    <property type="entry name" value="Amino_oxidase"/>
</dbReference>
<evidence type="ECO:0000256" key="2">
    <source>
        <dbReference type="ARBA" id="ARBA00023002"/>
    </source>
</evidence>
<dbReference type="EMBL" id="JBHSNB010000002">
    <property type="protein sequence ID" value="MFC5585349.1"/>
    <property type="molecule type" value="Genomic_DNA"/>
</dbReference>
<accession>A0ABW0T7S4</accession>
<evidence type="ECO:0000313" key="5">
    <source>
        <dbReference type="EMBL" id="MFC5585349.1"/>
    </source>
</evidence>
<proteinExistence type="predicted"/>
<dbReference type="InterPro" id="IPR001613">
    <property type="entry name" value="Flavin_amine_oxidase"/>
</dbReference>
<gene>
    <name evidence="5" type="ORF">ACFPOD_09505</name>
</gene>
<keyword evidence="3" id="KW-0472">Membrane</keyword>
<dbReference type="SUPFAM" id="SSF51905">
    <property type="entry name" value="FAD/NAD(P)-binding domain"/>
    <property type="match status" value="1"/>
</dbReference>
<dbReference type="RefSeq" id="WP_378596818.1">
    <property type="nucleotide sequence ID" value="NZ_CP078143.1"/>
</dbReference>
<dbReference type="InterPro" id="IPR050464">
    <property type="entry name" value="Zeta_carotene_desat/Oxidored"/>
</dbReference>
<dbReference type="PRINTS" id="PR00757">
    <property type="entry name" value="AMINEOXDASEF"/>
</dbReference>
<feature type="domain" description="Amine oxidase" evidence="4">
    <location>
        <begin position="19"/>
        <end position="295"/>
    </location>
</feature>
<dbReference type="InterPro" id="IPR036188">
    <property type="entry name" value="FAD/NAD-bd_sf"/>
</dbReference>
<dbReference type="Proteomes" id="UP001596107">
    <property type="component" value="Unassembled WGS sequence"/>
</dbReference>
<comment type="cofactor">
    <cofactor evidence="1">
        <name>FAD</name>
        <dbReference type="ChEBI" id="CHEBI:57692"/>
    </cofactor>
</comment>
<feature type="transmembrane region" description="Helical" evidence="3">
    <location>
        <begin position="12"/>
        <end position="29"/>
    </location>
</feature>
<dbReference type="Gene3D" id="3.30.70.1990">
    <property type="match status" value="1"/>
</dbReference>
<sequence length="448" mass="50138">MTRKHKPTDSRVAVIGSGISGLSAAWLLSRSRQVTLYEADQRPGGHANTVDVITPNGLTAVDTGFIVYNDRNYPELVSLFEHLGVLTQPSDMSFAASLDGGRFEYSGSGLRGLLGQKANVLRPFFWRMIADIVHFYRTAPSILIERGDAGETLGSFLARAGYSDSFINNHLLPMGAAIWSTTAAQMREYPLHAFIGFFERHGLLTFTNRPRWRTVTGGSRTYVERLLKDFDGEVRLASPVTKIRRRDHGVEVTDASGHTDLFDDVVVATHADQALRMLDDPSQDEYELLSEFAYTANEAVLHRHTGLMPKRRNVWASWNYIEAERQTGERQLCVTYWMNRLQNLDPAHPLLVTLNPIYAVPEQDQIAAFSYTHPLFDTKALVAQKQLWRLQGARRTWFCGAYFGSGFHEDGIRSGLAAAEQLAGVSPPWRPSRQDQTAPIKRVAVAAE</sequence>
<comment type="caution">
    <text evidence="5">The sequence shown here is derived from an EMBL/GenBank/DDBJ whole genome shotgun (WGS) entry which is preliminary data.</text>
</comment>
<reference evidence="6" key="1">
    <citation type="journal article" date="2019" name="Int. J. Syst. Evol. Microbiol.">
        <title>The Global Catalogue of Microorganisms (GCM) 10K type strain sequencing project: providing services to taxonomists for standard genome sequencing and annotation.</title>
        <authorList>
            <consortium name="The Broad Institute Genomics Platform"/>
            <consortium name="The Broad Institute Genome Sequencing Center for Infectious Disease"/>
            <person name="Wu L."/>
            <person name="Ma J."/>
        </authorList>
    </citation>
    <scope>NUCLEOTIDE SEQUENCE [LARGE SCALE GENOMIC DNA]</scope>
    <source>
        <strain evidence="6">JCM 3366</strain>
    </source>
</reference>
<keyword evidence="2" id="KW-0560">Oxidoreductase</keyword>
<protein>
    <submittedName>
        <fullName evidence="5">NAD(P)/FAD-dependent oxidoreductase</fullName>
    </submittedName>
</protein>
<dbReference type="PANTHER" id="PTHR42923">
    <property type="entry name" value="PROTOPORPHYRINOGEN OXIDASE"/>
    <property type="match status" value="1"/>
</dbReference>
<name>A0ABW0T7S4_9HYPH</name>
<evidence type="ECO:0000256" key="1">
    <source>
        <dbReference type="ARBA" id="ARBA00001974"/>
    </source>
</evidence>
<keyword evidence="3" id="KW-0812">Transmembrane</keyword>
<keyword evidence="3" id="KW-1133">Transmembrane helix</keyword>
<organism evidence="5 6">
    <name type="scientific">Nitratireductor kimnyeongensis</name>
    <dbReference type="NCBI Taxonomy" id="430679"/>
    <lineage>
        <taxon>Bacteria</taxon>
        <taxon>Pseudomonadati</taxon>
        <taxon>Pseudomonadota</taxon>
        <taxon>Alphaproteobacteria</taxon>
        <taxon>Hyphomicrobiales</taxon>
        <taxon>Phyllobacteriaceae</taxon>
        <taxon>Nitratireductor</taxon>
    </lineage>
</organism>
<evidence type="ECO:0000259" key="4">
    <source>
        <dbReference type="Pfam" id="PF01593"/>
    </source>
</evidence>
<keyword evidence="6" id="KW-1185">Reference proteome</keyword>